<gene>
    <name evidence="2" type="ORF">HW555_009960</name>
</gene>
<protein>
    <submittedName>
        <fullName evidence="2">Uncharacterized protein</fullName>
    </submittedName>
</protein>
<sequence>MCLEYLRTCGAGRVTPGQVAGIMSKTQLPGGGPVLCRQRFKGVENFLRRIAFNLGNTPSQTEVKIISCIPIDVTDLQQKILNLEKQLDGMHSPQASESVACKASKSLKCNKLSSSKRTTVNTAIVDSKFPEVSTAAVSCKSLDCDQSTSPTGLHNRGKSNVSFVFPNEDPNACSQAFFYGNSELSQGVEEAINANFESYESAPKMVEEKQSCHRRFFFKKKKKTNKSKKGASPFVYYAQTNNSCPFTKSDQTEDPLKCESDVMTRSYLAQMINKQYKPKIIGNKLSTLSELSSPVCRDVQPHFDSACRCESDICSCCYGPFHNIDNHMNRLINPQTYMLNEIHLGNTYYDTNQYDIIPVKEKPVNLNAETARRKEQKPFFDTKRWPESSRFKNHHSPLYPIPVSNYYMPPYPAAYGVKDKFDTHGKKIPSNISRLEPILRKVIKRRKEIYKKERPPTIETTKSCSIDFGNIYSRKTSKKPKKQEVRQTLLPSKKNAECLTTNIITNSFNDTECQTAINITETNSIDAKTEQTLNQIKVILQSVLAEVKVTQTKNQVIRDKQKKDAVVQKGHSHNMIGSSLMNSVTYSPYNTMNPSAYMTTCSRHFNPSQLAGVLPNQFYYPHEGMKCFHNFPLFIQTPGVRPMCASCYRNSSHVKSGYMKHAATIATNTEEVKEEHTKETEKLIKEIYKSMALTMDFPNKDSSLSEYDEIIKPAHSLTTPVIVKTEPKKQTKRIKNAVQAVSELFMKKDMVETSDTLNITVESKVLSNEVTTQSQVVTTSDTEDRIQDDSFDRNIRTNSTLSGIPDDTHRKVIRETLVQNSDTIIETQTSSTDYDMESTTTLNALEPKQKKGKQGLFSKMLKSVKLFKVKEKPKQSSELSESEEECTSDSDDYQTVYSQKIEKSVNNRSRLQYLPKRKTHSKISYKQAFYRDRSPEKRRSPYMEQEYRRYWDERLMFQDARVLRSSERLYSDLSNVHAHHQTYEARSALMEPKSVSPKTERRTNRAAISDNKLKGTPKATAWLRTRKTGIHCGCGEQWKKMVLES</sequence>
<name>A0A835L0A1_SPOEX</name>
<keyword evidence="3" id="KW-1185">Reference proteome</keyword>
<dbReference type="AlphaFoldDB" id="A0A835L0A1"/>
<proteinExistence type="predicted"/>
<organism evidence="2 3">
    <name type="scientific">Spodoptera exigua</name>
    <name type="common">Beet armyworm</name>
    <name type="synonym">Noctua fulgens</name>
    <dbReference type="NCBI Taxonomy" id="7107"/>
    <lineage>
        <taxon>Eukaryota</taxon>
        <taxon>Metazoa</taxon>
        <taxon>Ecdysozoa</taxon>
        <taxon>Arthropoda</taxon>
        <taxon>Hexapoda</taxon>
        <taxon>Insecta</taxon>
        <taxon>Pterygota</taxon>
        <taxon>Neoptera</taxon>
        <taxon>Endopterygota</taxon>
        <taxon>Lepidoptera</taxon>
        <taxon>Glossata</taxon>
        <taxon>Ditrysia</taxon>
        <taxon>Noctuoidea</taxon>
        <taxon>Noctuidae</taxon>
        <taxon>Amphipyrinae</taxon>
        <taxon>Spodoptera</taxon>
    </lineage>
</organism>
<evidence type="ECO:0000256" key="1">
    <source>
        <dbReference type="SAM" id="MobiDB-lite"/>
    </source>
</evidence>
<evidence type="ECO:0000313" key="2">
    <source>
        <dbReference type="EMBL" id="KAF9411187.1"/>
    </source>
</evidence>
<dbReference type="Proteomes" id="UP000648187">
    <property type="component" value="Unassembled WGS sequence"/>
</dbReference>
<feature type="region of interest" description="Disordered" evidence="1">
    <location>
        <begin position="872"/>
        <end position="892"/>
    </location>
</feature>
<evidence type="ECO:0000313" key="3">
    <source>
        <dbReference type="Proteomes" id="UP000648187"/>
    </source>
</evidence>
<comment type="caution">
    <text evidence="2">The sequence shown here is derived from an EMBL/GenBank/DDBJ whole genome shotgun (WGS) entry which is preliminary data.</text>
</comment>
<reference evidence="2" key="1">
    <citation type="submission" date="2020-08" db="EMBL/GenBank/DDBJ databases">
        <title>Spodoptera exigua strain:BAW_Kor-Di-RS1 Genome sequencing and assembly.</title>
        <authorList>
            <person name="Kim J."/>
            <person name="Nam H.Y."/>
            <person name="Kwon M."/>
            <person name="Choi J.H."/>
            <person name="Cho S.R."/>
            <person name="Kim G.-H."/>
        </authorList>
    </citation>
    <scope>NUCLEOTIDE SEQUENCE</scope>
    <source>
        <strain evidence="2">BAW_Kor-Di-RS1</strain>
        <tissue evidence="2">Whole-body</tissue>
    </source>
</reference>
<accession>A0A835L0A1</accession>
<feature type="compositionally biased region" description="Acidic residues" evidence="1">
    <location>
        <begin position="880"/>
        <end position="892"/>
    </location>
</feature>
<dbReference type="EMBL" id="JACKWZ010000233">
    <property type="protein sequence ID" value="KAF9411187.1"/>
    <property type="molecule type" value="Genomic_DNA"/>
</dbReference>